<gene>
    <name evidence="7" type="ORF">GCM10023196_087250</name>
</gene>
<dbReference type="InterPro" id="IPR001123">
    <property type="entry name" value="LeuE-type"/>
</dbReference>
<keyword evidence="8" id="KW-1185">Reference proteome</keyword>
<evidence type="ECO:0000256" key="3">
    <source>
        <dbReference type="ARBA" id="ARBA00022692"/>
    </source>
</evidence>
<evidence type="ECO:0000256" key="2">
    <source>
        <dbReference type="ARBA" id="ARBA00022475"/>
    </source>
</evidence>
<name>A0ABP8UQ06_9ACTN</name>
<dbReference type="RefSeq" id="WP_345439611.1">
    <property type="nucleotide sequence ID" value="NZ_BAABHK010000017.1"/>
</dbReference>
<sequence length="88" mass="9725">MGLPLHQKGEEVKIAFLPQFVDPKIGPVWAQFAILGAIAFEFVVDGTVGLLAGRIGRWMRRRRTARRRLDVAVGGVFIGLGVRLAVER</sequence>
<keyword evidence="3 6" id="KW-0812">Transmembrane</keyword>
<evidence type="ECO:0000256" key="6">
    <source>
        <dbReference type="SAM" id="Phobius"/>
    </source>
</evidence>
<evidence type="ECO:0008006" key="9">
    <source>
        <dbReference type="Google" id="ProtNLM"/>
    </source>
</evidence>
<feature type="transmembrane region" description="Helical" evidence="6">
    <location>
        <begin position="69"/>
        <end position="86"/>
    </location>
</feature>
<evidence type="ECO:0000256" key="1">
    <source>
        <dbReference type="ARBA" id="ARBA00004651"/>
    </source>
</evidence>
<dbReference type="Pfam" id="PF01810">
    <property type="entry name" value="LysE"/>
    <property type="match status" value="1"/>
</dbReference>
<keyword evidence="5 6" id="KW-0472">Membrane</keyword>
<evidence type="ECO:0000313" key="8">
    <source>
        <dbReference type="Proteomes" id="UP001501442"/>
    </source>
</evidence>
<dbReference type="EMBL" id="BAABHK010000017">
    <property type="protein sequence ID" value="GAA4636643.1"/>
    <property type="molecule type" value="Genomic_DNA"/>
</dbReference>
<comment type="subcellular location">
    <subcellularLocation>
        <location evidence="1">Cell membrane</location>
        <topology evidence="1">Multi-pass membrane protein</topology>
    </subcellularLocation>
</comment>
<comment type="caution">
    <text evidence="7">The sequence shown here is derived from an EMBL/GenBank/DDBJ whole genome shotgun (WGS) entry which is preliminary data.</text>
</comment>
<evidence type="ECO:0000313" key="7">
    <source>
        <dbReference type="EMBL" id="GAA4636643.1"/>
    </source>
</evidence>
<evidence type="ECO:0000256" key="5">
    <source>
        <dbReference type="ARBA" id="ARBA00023136"/>
    </source>
</evidence>
<proteinExistence type="predicted"/>
<keyword evidence="2" id="KW-1003">Cell membrane</keyword>
<organism evidence="7 8">
    <name type="scientific">Actinoallomurus vinaceus</name>
    <dbReference type="NCBI Taxonomy" id="1080074"/>
    <lineage>
        <taxon>Bacteria</taxon>
        <taxon>Bacillati</taxon>
        <taxon>Actinomycetota</taxon>
        <taxon>Actinomycetes</taxon>
        <taxon>Streptosporangiales</taxon>
        <taxon>Thermomonosporaceae</taxon>
        <taxon>Actinoallomurus</taxon>
    </lineage>
</organism>
<reference evidence="8" key="1">
    <citation type="journal article" date="2019" name="Int. J. Syst. Evol. Microbiol.">
        <title>The Global Catalogue of Microorganisms (GCM) 10K type strain sequencing project: providing services to taxonomists for standard genome sequencing and annotation.</title>
        <authorList>
            <consortium name="The Broad Institute Genomics Platform"/>
            <consortium name="The Broad Institute Genome Sequencing Center for Infectious Disease"/>
            <person name="Wu L."/>
            <person name="Ma J."/>
        </authorList>
    </citation>
    <scope>NUCLEOTIDE SEQUENCE [LARGE SCALE GENOMIC DNA]</scope>
    <source>
        <strain evidence="8">JCM 17939</strain>
    </source>
</reference>
<keyword evidence="4 6" id="KW-1133">Transmembrane helix</keyword>
<accession>A0ABP8UQ06</accession>
<dbReference type="Proteomes" id="UP001501442">
    <property type="component" value="Unassembled WGS sequence"/>
</dbReference>
<protein>
    <recommendedName>
        <fullName evidence="9">LysE type translocator</fullName>
    </recommendedName>
</protein>
<feature type="transmembrane region" description="Helical" evidence="6">
    <location>
        <begin position="28"/>
        <end position="48"/>
    </location>
</feature>
<evidence type="ECO:0000256" key="4">
    <source>
        <dbReference type="ARBA" id="ARBA00022989"/>
    </source>
</evidence>